<dbReference type="RefSeq" id="WP_009760567.1">
    <property type="nucleotide sequence ID" value="NZ_BAFE01000076.1"/>
</dbReference>
<evidence type="ECO:0000313" key="1">
    <source>
        <dbReference type="EMBL" id="GAB49297.1"/>
    </source>
</evidence>
<comment type="caution">
    <text evidence="1">The sequence shown here is derived from an EMBL/GenBank/DDBJ whole genome shotgun (WGS) entry which is preliminary data.</text>
</comment>
<gene>
    <name evidence="1" type="ORF">MOPEL_099_00970</name>
</gene>
<dbReference type="Proteomes" id="UP000004367">
    <property type="component" value="Unassembled WGS sequence"/>
</dbReference>
<accession>H5UU89</accession>
<organism evidence="1 2">
    <name type="scientific">Mobilicoccus pelagius NBRC 104925</name>
    <dbReference type="NCBI Taxonomy" id="1089455"/>
    <lineage>
        <taxon>Bacteria</taxon>
        <taxon>Bacillati</taxon>
        <taxon>Actinomycetota</taxon>
        <taxon>Actinomycetes</taxon>
        <taxon>Micrococcales</taxon>
        <taxon>Dermatophilaceae</taxon>
        <taxon>Mobilicoccus</taxon>
    </lineage>
</organism>
<evidence type="ECO:0000313" key="2">
    <source>
        <dbReference type="Proteomes" id="UP000004367"/>
    </source>
</evidence>
<name>H5UU89_9MICO</name>
<proteinExistence type="predicted"/>
<dbReference type="EMBL" id="BAFE01000076">
    <property type="protein sequence ID" value="GAB49297.1"/>
    <property type="molecule type" value="Genomic_DNA"/>
</dbReference>
<keyword evidence="2" id="KW-1185">Reference proteome</keyword>
<protein>
    <submittedName>
        <fullName evidence="1">Uncharacterized protein</fullName>
    </submittedName>
</protein>
<dbReference type="AlphaFoldDB" id="H5UU89"/>
<reference evidence="1 2" key="1">
    <citation type="submission" date="2012-02" db="EMBL/GenBank/DDBJ databases">
        <title>Whole genome shotgun sequence of Mobilicoccus pelagius NBRC 104925.</title>
        <authorList>
            <person name="Yoshida Y."/>
            <person name="Hosoyama A."/>
            <person name="Tsuchikane K."/>
            <person name="Katsumata H."/>
            <person name="Yamazaki S."/>
            <person name="Fujita N."/>
        </authorList>
    </citation>
    <scope>NUCLEOTIDE SEQUENCE [LARGE SCALE GENOMIC DNA]</scope>
    <source>
        <strain evidence="1 2">NBRC 104925</strain>
    </source>
</reference>
<sequence>MLLDDLRRHPTVDAARLALATLVPSPLAAHISLFRGEALARAEETAGLEPL</sequence>